<comment type="caution">
    <text evidence="1">The sequence shown here is derived from an EMBL/GenBank/DDBJ whole genome shotgun (WGS) entry which is preliminary data.</text>
</comment>
<dbReference type="OrthoDB" id="2959714at2759"/>
<organism evidence="1 2">
    <name type="scientific">Tuber borchii</name>
    <name type="common">White truffle</name>
    <dbReference type="NCBI Taxonomy" id="42251"/>
    <lineage>
        <taxon>Eukaryota</taxon>
        <taxon>Fungi</taxon>
        <taxon>Dikarya</taxon>
        <taxon>Ascomycota</taxon>
        <taxon>Pezizomycotina</taxon>
        <taxon>Pezizomycetes</taxon>
        <taxon>Pezizales</taxon>
        <taxon>Tuberaceae</taxon>
        <taxon>Tuber</taxon>
    </lineage>
</organism>
<evidence type="ECO:0000313" key="2">
    <source>
        <dbReference type="Proteomes" id="UP000244722"/>
    </source>
</evidence>
<keyword evidence="2" id="KW-1185">Reference proteome</keyword>
<sequence length="281" mass="31995">MAKPWSQSVASLESIFAVLSDHDHPFVLIGKYALRWMGVQVIPGEIMDILVRTSQAASICQALAQTGEWLEVDESSIPSFVTMVERVDHRSIRRFKRCDDRWYISLCSEDTYDLTVDTKKIQVLHPVNLNSVLVESEFHPNPTDRGTDYWASRPYLMTDKNISFIWAPGGLVSFPVFIPTLPEFIDSCLSCMGGQSSEHNPSFGIARRDMDYLGRYLLLDLPHQQDKLLSKVKNTKQLAEFFMGRQQRQERRMKLVMESQAECAAHAKPGPQVPFIMKPLG</sequence>
<accession>A0A2T6ZTD4</accession>
<dbReference type="Proteomes" id="UP000244722">
    <property type="component" value="Unassembled WGS sequence"/>
</dbReference>
<dbReference type="AlphaFoldDB" id="A0A2T6ZTD4"/>
<evidence type="ECO:0000313" key="1">
    <source>
        <dbReference type="EMBL" id="PUU78737.1"/>
    </source>
</evidence>
<proteinExistence type="predicted"/>
<reference evidence="1 2" key="1">
    <citation type="submission" date="2017-04" db="EMBL/GenBank/DDBJ databases">
        <title>Draft genome sequence of Tuber borchii Vittad., a whitish edible truffle.</title>
        <authorList>
            <consortium name="DOE Joint Genome Institute"/>
            <person name="Murat C."/>
            <person name="Kuo A."/>
            <person name="Barry K.W."/>
            <person name="Clum A."/>
            <person name="Dockter R.B."/>
            <person name="Fauchery L."/>
            <person name="Iotti M."/>
            <person name="Kohler A."/>
            <person name="Labutti K."/>
            <person name="Lindquist E.A."/>
            <person name="Lipzen A."/>
            <person name="Ohm R.A."/>
            <person name="Wang M."/>
            <person name="Grigoriev I.V."/>
            <person name="Zambonelli A."/>
            <person name="Martin F.M."/>
        </authorList>
    </citation>
    <scope>NUCLEOTIDE SEQUENCE [LARGE SCALE GENOMIC DNA]</scope>
    <source>
        <strain evidence="1 2">Tbo3840</strain>
    </source>
</reference>
<gene>
    <name evidence="1" type="ORF">B9Z19DRAFT_1083504</name>
</gene>
<dbReference type="EMBL" id="NESQ01000109">
    <property type="protein sequence ID" value="PUU78737.1"/>
    <property type="molecule type" value="Genomic_DNA"/>
</dbReference>
<protein>
    <submittedName>
        <fullName evidence="1">Uncharacterized protein</fullName>
    </submittedName>
</protein>
<name>A0A2T6ZTD4_TUBBO</name>